<reference evidence="3" key="1">
    <citation type="journal article" date="2015" name="BMC Genomics">
        <title>Draft genome of a commonly misdiagnosed multidrug resistant pathogen Candida auris.</title>
        <authorList>
            <person name="Chatterjee S."/>
            <person name="Alampalli S.V."/>
            <person name="Nageshan R.K."/>
            <person name="Chettiar S.T."/>
            <person name="Joshi S."/>
            <person name="Tatu U.S."/>
        </authorList>
    </citation>
    <scope>NUCLEOTIDE SEQUENCE [LARGE SCALE GENOMIC DNA]</scope>
    <source>
        <strain evidence="3">6684</strain>
    </source>
</reference>
<proteinExistence type="predicted"/>
<dbReference type="VEuPathDB" id="FungiDB:QG37_02456"/>
<dbReference type="Proteomes" id="UP000037122">
    <property type="component" value="Unassembled WGS sequence"/>
</dbReference>
<evidence type="ECO:0000313" key="3">
    <source>
        <dbReference type="Proteomes" id="UP000037122"/>
    </source>
</evidence>
<accession>A0A0L0P222</accession>
<name>A0A0L0P222_CANAR</name>
<comment type="caution">
    <text evidence="2">The sequence shown here is derived from an EMBL/GenBank/DDBJ whole genome shotgun (WGS) entry which is preliminary data.</text>
</comment>
<feature type="region of interest" description="Disordered" evidence="1">
    <location>
        <begin position="39"/>
        <end position="73"/>
    </location>
</feature>
<feature type="compositionally biased region" description="Polar residues" evidence="1">
    <location>
        <begin position="44"/>
        <end position="55"/>
    </location>
</feature>
<gene>
    <name evidence="2" type="ORF">QG37_02456</name>
</gene>
<dbReference type="EMBL" id="LGST01000018">
    <property type="protein sequence ID" value="KNE00427.1"/>
    <property type="molecule type" value="Genomic_DNA"/>
</dbReference>
<protein>
    <submittedName>
        <fullName evidence="2">Uncharacterized protein</fullName>
    </submittedName>
</protein>
<sequence>MAQPADPENLQRGARLLRSLLLIAPEPLWQITHRRNNHPAHPQVISTHTQTQQARSKIAAETRDWESIDPNIS</sequence>
<evidence type="ECO:0000256" key="1">
    <source>
        <dbReference type="SAM" id="MobiDB-lite"/>
    </source>
</evidence>
<dbReference type="AlphaFoldDB" id="A0A0L0P222"/>
<evidence type="ECO:0000313" key="2">
    <source>
        <dbReference type="EMBL" id="KNE00427.1"/>
    </source>
</evidence>
<organism evidence="2 3">
    <name type="scientific">Candidozyma auris</name>
    <name type="common">Yeast</name>
    <name type="synonym">Candida auris</name>
    <dbReference type="NCBI Taxonomy" id="498019"/>
    <lineage>
        <taxon>Eukaryota</taxon>
        <taxon>Fungi</taxon>
        <taxon>Dikarya</taxon>
        <taxon>Ascomycota</taxon>
        <taxon>Saccharomycotina</taxon>
        <taxon>Pichiomycetes</taxon>
        <taxon>Metschnikowiaceae</taxon>
        <taxon>Candidozyma</taxon>
    </lineage>
</organism>